<dbReference type="FunFam" id="3.30.70.330:FF:001010">
    <property type="entry name" value="CUGBP Elav-like family member 5"/>
    <property type="match status" value="1"/>
</dbReference>
<feature type="compositionally biased region" description="Polar residues" evidence="4">
    <location>
        <begin position="241"/>
        <end position="253"/>
    </location>
</feature>
<dbReference type="InterPro" id="IPR000504">
    <property type="entry name" value="RRM_dom"/>
</dbReference>
<dbReference type="EMBL" id="VXBE01006101">
    <property type="protein sequence ID" value="NWS02321.1"/>
    <property type="molecule type" value="Genomic_DNA"/>
</dbReference>
<reference evidence="6 7" key="1">
    <citation type="submission" date="2019-09" db="EMBL/GenBank/DDBJ databases">
        <title>Bird 10,000 Genomes (B10K) Project - Family phase.</title>
        <authorList>
            <person name="Zhang G."/>
        </authorList>
    </citation>
    <scope>NUCLEOTIDE SEQUENCE [LARGE SCALE GENOMIC DNA]</scope>
    <source>
        <strain evidence="6">B10K-DU-001-75</strain>
        <tissue evidence="6">Muscle</tissue>
    </source>
</reference>
<accession>A0A7K5C2N8</accession>
<sequence>GCAFLTYCARDSALKAQSALHEQKTLPGMNRPIQVKPADSEGRGEDRKLFVGMLGKQQSEDDVRRLFEPFGQIEECTILRGPDGASKGCAFVKYGSHAEAQAAINSLHGSQTMPGASSSLVVKFADTDKERTLRRMHQMAGQLGIFNPMTIQFGAYGAYTQAIMQQQAALMAAAQGTCLNPMAAIAAAQMQQMAAFNVSGLVAAPLTPSSGTSTPPGISTAPVPSIATPIGVNGFSPLPPQTNGQPASETIYTNGIHPYPAQSPTVADPLQQAYAGMQHYAAAYPTAYAPISQAFPQQAPLIPQQQREGEGWGSPHLGPVAPRCPPGVTPPPSLQTLVSLQVPSPVTQCPAIWGCFVSFDNPTSAQAAIQAMNGFQIGMKRLKVQLKRPKDANRPY</sequence>
<evidence type="ECO:0000313" key="6">
    <source>
        <dbReference type="EMBL" id="NWS02321.1"/>
    </source>
</evidence>
<dbReference type="CDD" id="cd12635">
    <property type="entry name" value="RRM2_CELF3_4_5_6"/>
    <property type="match status" value="1"/>
</dbReference>
<keyword evidence="1" id="KW-0677">Repeat</keyword>
<feature type="region of interest" description="Disordered" evidence="4">
    <location>
        <begin position="301"/>
        <end position="320"/>
    </location>
</feature>
<keyword evidence="2 3" id="KW-0694">RNA-binding</keyword>
<feature type="non-terminal residue" evidence="6">
    <location>
        <position position="1"/>
    </location>
</feature>
<dbReference type="InterPro" id="IPR012677">
    <property type="entry name" value="Nucleotide-bd_a/b_plait_sf"/>
</dbReference>
<keyword evidence="7" id="KW-1185">Reference proteome</keyword>
<evidence type="ECO:0000259" key="5">
    <source>
        <dbReference type="PROSITE" id="PS50102"/>
    </source>
</evidence>
<name>A0A7K5C2N8_MOTAL</name>
<comment type="caution">
    <text evidence="6">The sequence shown here is derived from an EMBL/GenBank/DDBJ whole genome shotgun (WGS) entry which is preliminary data.</text>
</comment>
<dbReference type="SUPFAM" id="SSF54928">
    <property type="entry name" value="RNA-binding domain, RBD"/>
    <property type="match status" value="2"/>
</dbReference>
<proteinExistence type="predicted"/>
<dbReference type="FunFam" id="3.30.70.330:FF:000007">
    <property type="entry name" value="CUGBP Elav-like family member 4 isoform 3"/>
    <property type="match status" value="1"/>
</dbReference>
<dbReference type="Pfam" id="PF00076">
    <property type="entry name" value="RRM_1"/>
    <property type="match status" value="2"/>
</dbReference>
<protein>
    <submittedName>
        <fullName evidence="6">CELF3 protein</fullName>
    </submittedName>
</protein>
<evidence type="ECO:0000313" key="7">
    <source>
        <dbReference type="Proteomes" id="UP000532252"/>
    </source>
</evidence>
<dbReference type="SMART" id="SM00360">
    <property type="entry name" value="RRM"/>
    <property type="match status" value="2"/>
</dbReference>
<evidence type="ECO:0000256" key="4">
    <source>
        <dbReference type="SAM" id="MobiDB-lite"/>
    </source>
</evidence>
<dbReference type="PANTHER" id="PTHR24012">
    <property type="entry name" value="RNA BINDING PROTEIN"/>
    <property type="match status" value="1"/>
</dbReference>
<dbReference type="InterPro" id="IPR035979">
    <property type="entry name" value="RBD_domain_sf"/>
</dbReference>
<dbReference type="Proteomes" id="UP000532252">
    <property type="component" value="Unassembled WGS sequence"/>
</dbReference>
<evidence type="ECO:0000256" key="2">
    <source>
        <dbReference type="ARBA" id="ARBA00022884"/>
    </source>
</evidence>
<feature type="non-terminal residue" evidence="6">
    <location>
        <position position="396"/>
    </location>
</feature>
<feature type="domain" description="RRM" evidence="5">
    <location>
        <begin position="47"/>
        <end position="127"/>
    </location>
</feature>
<dbReference type="PROSITE" id="PS50102">
    <property type="entry name" value="RRM"/>
    <property type="match status" value="1"/>
</dbReference>
<organism evidence="6 7">
    <name type="scientific">Motacilla alba</name>
    <name type="common">White wagtail</name>
    <name type="synonym">Pied wagtail</name>
    <dbReference type="NCBI Taxonomy" id="45807"/>
    <lineage>
        <taxon>Eukaryota</taxon>
        <taxon>Metazoa</taxon>
        <taxon>Chordata</taxon>
        <taxon>Craniata</taxon>
        <taxon>Vertebrata</taxon>
        <taxon>Euteleostomi</taxon>
        <taxon>Archelosauria</taxon>
        <taxon>Archosauria</taxon>
        <taxon>Dinosauria</taxon>
        <taxon>Saurischia</taxon>
        <taxon>Theropoda</taxon>
        <taxon>Coelurosauria</taxon>
        <taxon>Aves</taxon>
        <taxon>Neognathae</taxon>
        <taxon>Neoaves</taxon>
        <taxon>Telluraves</taxon>
        <taxon>Australaves</taxon>
        <taxon>Passeriformes</taxon>
        <taxon>Passeroidea</taxon>
        <taxon>Motacillidae</taxon>
        <taxon>Motacilla</taxon>
    </lineage>
</organism>
<feature type="region of interest" description="Disordered" evidence="4">
    <location>
        <begin position="232"/>
        <end position="256"/>
    </location>
</feature>
<dbReference type="Gene3D" id="3.30.70.330">
    <property type="match status" value="3"/>
</dbReference>
<gene>
    <name evidence="6" type="primary">Celf3</name>
    <name evidence="6" type="ORF">MOTALB_R10714</name>
</gene>
<evidence type="ECO:0000256" key="3">
    <source>
        <dbReference type="PROSITE-ProRule" id="PRU00176"/>
    </source>
</evidence>
<dbReference type="AlphaFoldDB" id="A0A7K5C2N8"/>
<dbReference type="GO" id="GO:0003723">
    <property type="term" value="F:RNA binding"/>
    <property type="evidence" value="ECO:0007669"/>
    <property type="project" value="UniProtKB-UniRule"/>
</dbReference>
<evidence type="ECO:0000256" key="1">
    <source>
        <dbReference type="ARBA" id="ARBA00022737"/>
    </source>
</evidence>